<feature type="transmembrane region" description="Helical" evidence="13">
    <location>
        <begin position="448"/>
        <end position="470"/>
    </location>
</feature>
<dbReference type="Gene3D" id="1.20.1730.10">
    <property type="entry name" value="Sodium/glucose cotransporter"/>
    <property type="match status" value="1"/>
</dbReference>
<protein>
    <recommendedName>
        <fullName evidence="15">Sodium/proline symporter</fullName>
    </recommendedName>
</protein>
<evidence type="ECO:0000256" key="11">
    <source>
        <dbReference type="ARBA" id="ARBA00023201"/>
    </source>
</evidence>
<evidence type="ECO:0000256" key="9">
    <source>
        <dbReference type="ARBA" id="ARBA00023065"/>
    </source>
</evidence>
<accession>A0A381R652</accession>
<dbReference type="NCBIfam" id="TIGR00813">
    <property type="entry name" value="sss"/>
    <property type="match status" value="1"/>
</dbReference>
<evidence type="ECO:0000313" key="14">
    <source>
        <dbReference type="EMBL" id="SUZ87231.1"/>
    </source>
</evidence>
<dbReference type="GO" id="GO:0005886">
    <property type="term" value="C:plasma membrane"/>
    <property type="evidence" value="ECO:0007669"/>
    <property type="project" value="UniProtKB-SubCell"/>
</dbReference>
<evidence type="ECO:0000256" key="10">
    <source>
        <dbReference type="ARBA" id="ARBA00023136"/>
    </source>
</evidence>
<keyword evidence="3" id="KW-0813">Transport</keyword>
<dbReference type="InterPro" id="IPR018212">
    <property type="entry name" value="Na/solute_symporter_CS"/>
</dbReference>
<comment type="catalytic activity">
    <reaction evidence="12">
        <text>L-proline(in) + Na(+)(in) = L-proline(out) + Na(+)(out)</text>
        <dbReference type="Rhea" id="RHEA:28967"/>
        <dbReference type="ChEBI" id="CHEBI:29101"/>
        <dbReference type="ChEBI" id="CHEBI:60039"/>
    </reaction>
</comment>
<dbReference type="InterPro" id="IPR011851">
    <property type="entry name" value="Na/Pro_symporter"/>
</dbReference>
<keyword evidence="11" id="KW-0739">Sodium transport</keyword>
<evidence type="ECO:0000256" key="7">
    <source>
        <dbReference type="ARBA" id="ARBA00022989"/>
    </source>
</evidence>
<feature type="transmembrane region" description="Helical" evidence="13">
    <location>
        <begin position="121"/>
        <end position="143"/>
    </location>
</feature>
<dbReference type="PROSITE" id="PS00457">
    <property type="entry name" value="NA_SOLUT_SYMP_2"/>
    <property type="match status" value="1"/>
</dbReference>
<keyword evidence="9" id="KW-0406">Ion transport</keyword>
<dbReference type="EMBL" id="UINC01001715">
    <property type="protein sequence ID" value="SUZ87231.1"/>
    <property type="molecule type" value="Genomic_DNA"/>
</dbReference>
<evidence type="ECO:0000256" key="1">
    <source>
        <dbReference type="ARBA" id="ARBA00004651"/>
    </source>
</evidence>
<keyword evidence="6" id="KW-0769">Symport</keyword>
<keyword evidence="7 13" id="KW-1133">Transmembrane helix</keyword>
<organism evidence="14">
    <name type="scientific">marine metagenome</name>
    <dbReference type="NCBI Taxonomy" id="408172"/>
    <lineage>
        <taxon>unclassified sequences</taxon>
        <taxon>metagenomes</taxon>
        <taxon>ecological metagenomes</taxon>
    </lineage>
</organism>
<feature type="transmembrane region" description="Helical" evidence="13">
    <location>
        <begin position="319"/>
        <end position="345"/>
    </location>
</feature>
<sequence>MNATVIFYLILYYIIVLGIGFWALRSGGNKDLEGFLLGGRKVGPMATALTLQSTAMSGYMFLGAGGLGFLQGYWALWYAAGDIGGGVLSFSVIGRRMRKLSEIMGALTAIEYLEKRYPSPAIRIIGGSLTVFLLGFYALAQFIAGGKGMSLITGIPYPIALLVAVLVILIYTFMGGYLAVAYTDFFQSLVMLVGVMWILIAALSELGGLTAANQAILEIDPTLLSIWGKDMGFHGQWGIVAGALLIFSVGYMGWPHVVTRHMAMKEPNAARKAGVWATLWNLLFVPAPYLLGIFAILIIPELKDPEMAIFLVAEKLLPAAVTGLVMAAIMAAIMSTADSLLLQTGSIAARDIYERFINPNASEKQMIWVSRLLVILIAVVGYFVALVEPPSVFNIVIFATSVLGSAFLPSFVCAIWWKKANTYGALSSIIVGALIAFCWEFFDLTSITNLAPMLVGILCSSFTMIIVSLMTQSISPVPEYILDAMNESDKHGPIPKKIMQATDFSLINEATEIKKILKEQNHDN</sequence>
<feature type="transmembrane region" description="Helical" evidence="13">
    <location>
        <begin position="275"/>
        <end position="299"/>
    </location>
</feature>
<evidence type="ECO:0000256" key="6">
    <source>
        <dbReference type="ARBA" id="ARBA00022847"/>
    </source>
</evidence>
<feature type="transmembrane region" description="Helical" evidence="13">
    <location>
        <begin position="75"/>
        <end position="94"/>
    </location>
</feature>
<feature type="transmembrane region" description="Helical" evidence="13">
    <location>
        <begin position="392"/>
        <end position="416"/>
    </location>
</feature>
<feature type="transmembrane region" description="Helical" evidence="13">
    <location>
        <begin position="366"/>
        <end position="386"/>
    </location>
</feature>
<gene>
    <name evidence="14" type="ORF">METZ01_LOCUS40085</name>
</gene>
<dbReference type="AlphaFoldDB" id="A0A381R652"/>
<dbReference type="CDD" id="cd11475">
    <property type="entry name" value="SLC5sbd_PutP"/>
    <property type="match status" value="1"/>
</dbReference>
<dbReference type="PANTHER" id="PTHR48086:SF3">
    <property type="entry name" value="SODIUM_PROLINE SYMPORTER"/>
    <property type="match status" value="1"/>
</dbReference>
<reference evidence="14" key="1">
    <citation type="submission" date="2018-05" db="EMBL/GenBank/DDBJ databases">
        <authorList>
            <person name="Lanie J.A."/>
            <person name="Ng W.-L."/>
            <person name="Kazmierczak K.M."/>
            <person name="Andrzejewski T.M."/>
            <person name="Davidsen T.M."/>
            <person name="Wayne K.J."/>
            <person name="Tettelin H."/>
            <person name="Glass J.I."/>
            <person name="Rusch D."/>
            <person name="Podicherti R."/>
            <person name="Tsui H.-C.T."/>
            <person name="Winkler M.E."/>
        </authorList>
    </citation>
    <scope>NUCLEOTIDE SEQUENCE</scope>
</reference>
<evidence type="ECO:0000256" key="3">
    <source>
        <dbReference type="ARBA" id="ARBA00022448"/>
    </source>
</evidence>
<dbReference type="GO" id="GO:0031402">
    <property type="term" value="F:sodium ion binding"/>
    <property type="evidence" value="ECO:0007669"/>
    <property type="project" value="InterPro"/>
</dbReference>
<dbReference type="GO" id="GO:0005298">
    <property type="term" value="F:proline:sodium symporter activity"/>
    <property type="evidence" value="ECO:0007669"/>
    <property type="project" value="InterPro"/>
</dbReference>
<evidence type="ECO:0000256" key="8">
    <source>
        <dbReference type="ARBA" id="ARBA00023053"/>
    </source>
</evidence>
<comment type="similarity">
    <text evidence="2">Belongs to the sodium:solute symporter (SSF) (TC 2.A.21) family.</text>
</comment>
<dbReference type="InterPro" id="IPR038377">
    <property type="entry name" value="Na/Glc_symporter_sf"/>
</dbReference>
<keyword evidence="5 13" id="KW-0812">Transmembrane</keyword>
<evidence type="ECO:0000256" key="13">
    <source>
        <dbReference type="SAM" id="Phobius"/>
    </source>
</evidence>
<dbReference type="Pfam" id="PF00474">
    <property type="entry name" value="SSF"/>
    <property type="match status" value="1"/>
</dbReference>
<evidence type="ECO:0008006" key="15">
    <source>
        <dbReference type="Google" id="ProtNLM"/>
    </source>
</evidence>
<evidence type="ECO:0000256" key="4">
    <source>
        <dbReference type="ARBA" id="ARBA00022475"/>
    </source>
</evidence>
<feature type="transmembrane region" description="Helical" evidence="13">
    <location>
        <begin position="189"/>
        <end position="216"/>
    </location>
</feature>
<dbReference type="InterPro" id="IPR050277">
    <property type="entry name" value="Sodium:Solute_Symporter"/>
</dbReference>
<keyword evidence="10 13" id="KW-0472">Membrane</keyword>
<feature type="transmembrane region" description="Helical" evidence="13">
    <location>
        <begin position="236"/>
        <end position="254"/>
    </location>
</feature>
<feature type="transmembrane region" description="Helical" evidence="13">
    <location>
        <begin position="423"/>
        <end position="442"/>
    </location>
</feature>
<dbReference type="InterPro" id="IPR001734">
    <property type="entry name" value="Na/solute_symporter"/>
</dbReference>
<evidence type="ECO:0000256" key="2">
    <source>
        <dbReference type="ARBA" id="ARBA00006434"/>
    </source>
</evidence>
<comment type="subcellular location">
    <subcellularLocation>
        <location evidence="1">Cell membrane</location>
        <topology evidence="1">Multi-pass membrane protein</topology>
    </subcellularLocation>
</comment>
<dbReference type="GO" id="GO:0015824">
    <property type="term" value="P:proline transport"/>
    <property type="evidence" value="ECO:0007669"/>
    <property type="project" value="InterPro"/>
</dbReference>
<feature type="transmembrane region" description="Helical" evidence="13">
    <location>
        <begin position="155"/>
        <end position="182"/>
    </location>
</feature>
<evidence type="ECO:0000256" key="5">
    <source>
        <dbReference type="ARBA" id="ARBA00022692"/>
    </source>
</evidence>
<proteinExistence type="inferred from homology"/>
<dbReference type="PANTHER" id="PTHR48086">
    <property type="entry name" value="SODIUM/PROLINE SYMPORTER-RELATED"/>
    <property type="match status" value="1"/>
</dbReference>
<feature type="transmembrane region" description="Helical" evidence="13">
    <location>
        <begin position="6"/>
        <end position="24"/>
    </location>
</feature>
<keyword evidence="8" id="KW-0915">Sodium</keyword>
<name>A0A381R652_9ZZZZ</name>
<dbReference type="PROSITE" id="PS50283">
    <property type="entry name" value="NA_SOLUT_SYMP_3"/>
    <property type="match status" value="1"/>
</dbReference>
<keyword evidence="4" id="KW-1003">Cell membrane</keyword>
<evidence type="ECO:0000256" key="12">
    <source>
        <dbReference type="ARBA" id="ARBA00033708"/>
    </source>
</evidence>